<name>A0A9D9H322_9FIRM</name>
<sequence>IYRAYEKEKVKILNEIYLTKKLIYELETNTEKFDCYIGMLSSEAKTIIEMVFKKGMSITATALNINMSKSSVSRKVEVITKDILLLCDNYNI</sequence>
<protein>
    <submittedName>
        <fullName evidence="1">Uncharacterized protein</fullName>
    </submittedName>
</protein>
<comment type="caution">
    <text evidence="1">The sequence shown here is derived from an EMBL/GenBank/DDBJ whole genome shotgun (WGS) entry which is preliminary data.</text>
</comment>
<organism evidence="1 2">
    <name type="scientific">Candidatus Fimicola merdigallinarum</name>
    <dbReference type="NCBI Taxonomy" id="2840819"/>
    <lineage>
        <taxon>Bacteria</taxon>
        <taxon>Bacillati</taxon>
        <taxon>Bacillota</taxon>
        <taxon>Clostridia</taxon>
        <taxon>Lachnospirales</taxon>
        <taxon>Lachnospiraceae</taxon>
        <taxon>Lachnospiraceae incertae sedis</taxon>
        <taxon>Candidatus Fimicola</taxon>
    </lineage>
</organism>
<reference evidence="1" key="2">
    <citation type="journal article" date="2021" name="PeerJ">
        <title>Extensive microbial diversity within the chicken gut microbiome revealed by metagenomics and culture.</title>
        <authorList>
            <person name="Gilroy R."/>
            <person name="Ravi A."/>
            <person name="Getino M."/>
            <person name="Pursley I."/>
            <person name="Horton D.L."/>
            <person name="Alikhan N.F."/>
            <person name="Baker D."/>
            <person name="Gharbi K."/>
            <person name="Hall N."/>
            <person name="Watson M."/>
            <person name="Adriaenssens E.M."/>
            <person name="Foster-Nyarko E."/>
            <person name="Jarju S."/>
            <person name="Secka A."/>
            <person name="Antonio M."/>
            <person name="Oren A."/>
            <person name="Chaudhuri R.R."/>
            <person name="La Ragione R."/>
            <person name="Hildebrand F."/>
            <person name="Pallen M.J."/>
        </authorList>
    </citation>
    <scope>NUCLEOTIDE SEQUENCE</scope>
    <source>
        <strain evidence="1">F6-4510</strain>
    </source>
</reference>
<accession>A0A9D9H322</accession>
<dbReference type="AlphaFoldDB" id="A0A9D9H322"/>
<dbReference type="InterPro" id="IPR013324">
    <property type="entry name" value="RNA_pol_sigma_r3/r4-like"/>
</dbReference>
<evidence type="ECO:0000313" key="1">
    <source>
        <dbReference type="EMBL" id="MBO8434134.1"/>
    </source>
</evidence>
<dbReference type="EMBL" id="JADIMX010000044">
    <property type="protein sequence ID" value="MBO8434134.1"/>
    <property type="molecule type" value="Genomic_DNA"/>
</dbReference>
<proteinExistence type="predicted"/>
<evidence type="ECO:0000313" key="2">
    <source>
        <dbReference type="Proteomes" id="UP000823611"/>
    </source>
</evidence>
<feature type="non-terminal residue" evidence="1">
    <location>
        <position position="1"/>
    </location>
</feature>
<reference evidence="1" key="1">
    <citation type="submission" date="2020-10" db="EMBL/GenBank/DDBJ databases">
        <authorList>
            <person name="Gilroy R."/>
        </authorList>
    </citation>
    <scope>NUCLEOTIDE SEQUENCE</scope>
    <source>
        <strain evidence="1">F6-4510</strain>
    </source>
</reference>
<dbReference type="Proteomes" id="UP000823611">
    <property type="component" value="Unassembled WGS sequence"/>
</dbReference>
<dbReference type="SUPFAM" id="SSF88659">
    <property type="entry name" value="Sigma3 and sigma4 domains of RNA polymerase sigma factors"/>
    <property type="match status" value="1"/>
</dbReference>
<gene>
    <name evidence="1" type="ORF">IAC55_02265</name>
</gene>